<comment type="caution">
    <text evidence="8">The sequence shown here is derived from an EMBL/GenBank/DDBJ whole genome shotgun (WGS) entry which is preliminary data.</text>
</comment>
<organism evidence="8 9">
    <name type="scientific">Seiridium unicorne</name>
    <dbReference type="NCBI Taxonomy" id="138068"/>
    <lineage>
        <taxon>Eukaryota</taxon>
        <taxon>Fungi</taxon>
        <taxon>Dikarya</taxon>
        <taxon>Ascomycota</taxon>
        <taxon>Pezizomycotina</taxon>
        <taxon>Sordariomycetes</taxon>
        <taxon>Xylariomycetidae</taxon>
        <taxon>Amphisphaeriales</taxon>
        <taxon>Sporocadaceae</taxon>
        <taxon>Seiridium</taxon>
    </lineage>
</organism>
<evidence type="ECO:0000313" key="8">
    <source>
        <dbReference type="EMBL" id="KAK9417475.1"/>
    </source>
</evidence>
<feature type="region of interest" description="Disordered" evidence="5">
    <location>
        <begin position="331"/>
        <end position="512"/>
    </location>
</feature>
<dbReference type="EMBL" id="JARVKF010000398">
    <property type="protein sequence ID" value="KAK9417475.1"/>
    <property type="molecule type" value="Genomic_DNA"/>
</dbReference>
<evidence type="ECO:0000313" key="9">
    <source>
        <dbReference type="Proteomes" id="UP001408356"/>
    </source>
</evidence>
<keyword evidence="9" id="KW-1185">Reference proteome</keyword>
<gene>
    <name evidence="8" type="ORF">SUNI508_08835</name>
</gene>
<evidence type="ECO:0000256" key="4">
    <source>
        <dbReference type="SAM" id="Coils"/>
    </source>
</evidence>
<dbReference type="PROSITE" id="PS50909">
    <property type="entry name" value="GAT"/>
    <property type="match status" value="1"/>
</dbReference>
<feature type="region of interest" description="Disordered" evidence="5">
    <location>
        <begin position="1"/>
        <end position="29"/>
    </location>
</feature>
<keyword evidence="2" id="KW-0813">Transport</keyword>
<evidence type="ECO:0000259" key="6">
    <source>
        <dbReference type="PROSITE" id="PS50179"/>
    </source>
</evidence>
<dbReference type="Proteomes" id="UP001408356">
    <property type="component" value="Unassembled WGS sequence"/>
</dbReference>
<dbReference type="Pfam" id="PF03127">
    <property type="entry name" value="GAT"/>
    <property type="match status" value="1"/>
</dbReference>
<comment type="subunit">
    <text evidence="1">Component of the ESCRT-0 complex composed of HSE1 and VPS27.</text>
</comment>
<feature type="region of interest" description="Disordered" evidence="5">
    <location>
        <begin position="186"/>
        <end position="219"/>
    </location>
</feature>
<reference evidence="8 9" key="1">
    <citation type="journal article" date="2024" name="J. Plant Pathol.">
        <title>Sequence and assembly of the genome of Seiridium unicorne, isolate CBS 538.82, causal agent of cypress canker disease.</title>
        <authorList>
            <person name="Scali E."/>
            <person name="Rocca G.D."/>
            <person name="Danti R."/>
            <person name="Garbelotto M."/>
            <person name="Barberini S."/>
            <person name="Baroncelli R."/>
            <person name="Emiliani G."/>
        </authorList>
    </citation>
    <scope>NUCLEOTIDE SEQUENCE [LARGE SCALE GENOMIC DNA]</scope>
    <source>
        <strain evidence="8 9">BM-138-508</strain>
    </source>
</reference>
<name>A0ABR2US34_9PEZI</name>
<dbReference type="InterPro" id="IPR008942">
    <property type="entry name" value="ENTH_VHS"/>
</dbReference>
<dbReference type="SUPFAM" id="SSF48464">
    <property type="entry name" value="ENTH/VHS domain"/>
    <property type="match status" value="1"/>
</dbReference>
<dbReference type="Gene3D" id="1.20.58.160">
    <property type="match status" value="1"/>
</dbReference>
<accession>A0ABR2US34</accession>
<dbReference type="CDD" id="cd21383">
    <property type="entry name" value="GAT_GGA_Tom1-like"/>
    <property type="match status" value="1"/>
</dbReference>
<dbReference type="SUPFAM" id="SSF89009">
    <property type="entry name" value="GAT-like domain"/>
    <property type="match status" value="1"/>
</dbReference>
<evidence type="ECO:0000256" key="3">
    <source>
        <dbReference type="ARBA" id="ARBA00022927"/>
    </source>
</evidence>
<feature type="coiled-coil region" evidence="4">
    <location>
        <begin position="304"/>
        <end position="331"/>
    </location>
</feature>
<feature type="domain" description="GAT" evidence="7">
    <location>
        <begin position="237"/>
        <end position="326"/>
    </location>
</feature>
<evidence type="ECO:0008006" key="10">
    <source>
        <dbReference type="Google" id="ProtNLM"/>
    </source>
</evidence>
<dbReference type="Gene3D" id="1.25.40.90">
    <property type="match status" value="1"/>
</dbReference>
<evidence type="ECO:0000256" key="1">
    <source>
        <dbReference type="ARBA" id="ARBA00011446"/>
    </source>
</evidence>
<dbReference type="PROSITE" id="PS50179">
    <property type="entry name" value="VHS"/>
    <property type="match status" value="1"/>
</dbReference>
<proteinExistence type="predicted"/>
<evidence type="ECO:0000259" key="7">
    <source>
        <dbReference type="PROSITE" id="PS50909"/>
    </source>
</evidence>
<dbReference type="InterPro" id="IPR004152">
    <property type="entry name" value="GAT_dom"/>
</dbReference>
<evidence type="ECO:0000256" key="5">
    <source>
        <dbReference type="SAM" id="MobiDB-lite"/>
    </source>
</evidence>
<keyword evidence="4" id="KW-0175">Coiled coil</keyword>
<sequence length="512" mass="56077">MKSLKMNKVFGTMRRKGGSGSEGGPQKDSPEAIAAQSVLQHNYAQLARNLANGGHDQKSFCESGGPGSSGDEVTYLPAIVDAAESSPQAAAECARLIRKYLKRDSWSRPSYQYNAIMLMRILADNPGPTFTRNMDQKFADTMKEALKSHRDPSVLQMLMETLNAFENTKAYDEGLATVIEMWRKEKEKAKKGGWQPQPQPPPPPMNGGPNGPPVDSHAQTFHSQNYFSRNHTNRRLPDPVELASRLEEARTSAKLLQEAVTNTPPSEVMSNEFMKEFADRCTSASRSIQGYMTAENPGPDNDTMENLIDTNEQLQAALSLHQRAMLQARKQAGIGASVEPSPDRMVVPAPNEAGSSRHPSPSPARYDRHSDEYEAPSMPPPRNNGKGKEREYDSAISGPSRSHTPTAEEDPFQDPAPAPSGSGSHARASGTGGSRYLDDEPRLAYEPFHPGFNATPSYLGRQDSAIGKETMHGGAAGSVSSELTRPSRIREDDDDDVYDATPQKSKEPIYRY</sequence>
<feature type="domain" description="VHS" evidence="6">
    <location>
        <begin position="79"/>
        <end position="189"/>
    </location>
</feature>
<evidence type="ECO:0000256" key="2">
    <source>
        <dbReference type="ARBA" id="ARBA00022448"/>
    </source>
</evidence>
<keyword evidence="3" id="KW-0653">Protein transport</keyword>
<dbReference type="InterPro" id="IPR002014">
    <property type="entry name" value="VHS_dom"/>
</dbReference>
<feature type="compositionally biased region" description="Pro residues" evidence="5">
    <location>
        <begin position="197"/>
        <end position="212"/>
    </location>
</feature>
<dbReference type="InterPro" id="IPR038425">
    <property type="entry name" value="GAT_sf"/>
</dbReference>
<protein>
    <recommendedName>
        <fullName evidence="10">GAT domain-containing protein</fullName>
    </recommendedName>
</protein>